<feature type="compositionally biased region" description="Polar residues" evidence="1">
    <location>
        <begin position="42"/>
        <end position="52"/>
    </location>
</feature>
<sequence length="155" mass="17255">MTLGRRQFRPAGRTPARRPASRGKRREPQRDLFQKRPDLIQALSSPTPTQSKAGGFFSLLGQPQNAGTGFQTQIGQTFGSRLGLSSSQFQARVGGSALTRSTRQPGGIISPFERPIAFNIQRSRLRGTNPFRDLFRTALSNERVRRFRESGIDIP</sequence>
<dbReference type="AlphaFoldDB" id="A0A0F9LAJ8"/>
<protein>
    <submittedName>
        <fullName evidence="2">Uncharacterized protein</fullName>
    </submittedName>
</protein>
<gene>
    <name evidence="2" type="ORF">LCGC14_1238630</name>
</gene>
<accession>A0A0F9LAJ8</accession>
<feature type="compositionally biased region" description="Basic and acidic residues" evidence="1">
    <location>
        <begin position="26"/>
        <end position="38"/>
    </location>
</feature>
<reference evidence="2" key="1">
    <citation type="journal article" date="2015" name="Nature">
        <title>Complex archaea that bridge the gap between prokaryotes and eukaryotes.</title>
        <authorList>
            <person name="Spang A."/>
            <person name="Saw J.H."/>
            <person name="Jorgensen S.L."/>
            <person name="Zaremba-Niedzwiedzka K."/>
            <person name="Martijn J."/>
            <person name="Lind A.E."/>
            <person name="van Eijk R."/>
            <person name="Schleper C."/>
            <person name="Guy L."/>
            <person name="Ettema T.J."/>
        </authorList>
    </citation>
    <scope>NUCLEOTIDE SEQUENCE</scope>
</reference>
<name>A0A0F9LAJ8_9ZZZZ</name>
<comment type="caution">
    <text evidence="2">The sequence shown here is derived from an EMBL/GenBank/DDBJ whole genome shotgun (WGS) entry which is preliminary data.</text>
</comment>
<feature type="compositionally biased region" description="Basic residues" evidence="1">
    <location>
        <begin position="15"/>
        <end position="25"/>
    </location>
</feature>
<organism evidence="2">
    <name type="scientific">marine sediment metagenome</name>
    <dbReference type="NCBI Taxonomy" id="412755"/>
    <lineage>
        <taxon>unclassified sequences</taxon>
        <taxon>metagenomes</taxon>
        <taxon>ecological metagenomes</taxon>
    </lineage>
</organism>
<dbReference type="EMBL" id="LAZR01006672">
    <property type="protein sequence ID" value="KKM90433.1"/>
    <property type="molecule type" value="Genomic_DNA"/>
</dbReference>
<evidence type="ECO:0000256" key="1">
    <source>
        <dbReference type="SAM" id="MobiDB-lite"/>
    </source>
</evidence>
<evidence type="ECO:0000313" key="2">
    <source>
        <dbReference type="EMBL" id="KKM90433.1"/>
    </source>
</evidence>
<feature type="region of interest" description="Disordered" evidence="1">
    <location>
        <begin position="1"/>
        <end position="60"/>
    </location>
</feature>
<proteinExistence type="predicted"/>